<dbReference type="PROSITE" id="PS51257">
    <property type="entry name" value="PROKAR_LIPOPROTEIN"/>
    <property type="match status" value="1"/>
</dbReference>
<evidence type="ECO:0000313" key="2">
    <source>
        <dbReference type="EMBL" id="EYE92949.1"/>
    </source>
</evidence>
<sequence>MDRREYAIIPSLFILLSCMSIKWLGTYVEPAGHYLPDLLERMHETTVELVGALTEQILGRYHGGMIGD</sequence>
<protein>
    <submittedName>
        <fullName evidence="2">Uncharacterized protein</fullName>
    </submittedName>
</protein>
<dbReference type="HOGENOM" id="CLU_2793565_0_0_1"/>
<dbReference type="AlphaFoldDB" id="A0A017S8I8"/>
<accession>A0A017S8I8</accession>
<dbReference type="EMBL" id="KK088434">
    <property type="protein sequence ID" value="EYE92949.1"/>
    <property type="molecule type" value="Genomic_DNA"/>
</dbReference>
<keyword evidence="1" id="KW-0472">Membrane</keyword>
<keyword evidence="3" id="KW-1185">Reference proteome</keyword>
<proteinExistence type="predicted"/>
<evidence type="ECO:0000313" key="3">
    <source>
        <dbReference type="Proteomes" id="UP000019804"/>
    </source>
</evidence>
<keyword evidence="1" id="KW-0812">Transmembrane</keyword>
<evidence type="ECO:0000256" key="1">
    <source>
        <dbReference type="SAM" id="Phobius"/>
    </source>
</evidence>
<keyword evidence="1" id="KW-1133">Transmembrane helix</keyword>
<dbReference type="GeneID" id="63697679"/>
<name>A0A017S8I8_ASPRC</name>
<dbReference type="RefSeq" id="XP_040636637.1">
    <property type="nucleotide sequence ID" value="XM_040782555.1"/>
</dbReference>
<reference evidence="3" key="1">
    <citation type="journal article" date="2014" name="Nat. Commun.">
        <title>Genomic adaptations of the halophilic Dead Sea filamentous fungus Eurotium rubrum.</title>
        <authorList>
            <person name="Kis-Papo T."/>
            <person name="Weig A.R."/>
            <person name="Riley R."/>
            <person name="Persoh D."/>
            <person name="Salamov A."/>
            <person name="Sun H."/>
            <person name="Lipzen A."/>
            <person name="Wasser S.P."/>
            <person name="Rambold G."/>
            <person name="Grigoriev I.V."/>
            <person name="Nevo E."/>
        </authorList>
    </citation>
    <scope>NUCLEOTIDE SEQUENCE [LARGE SCALE GENOMIC DNA]</scope>
    <source>
        <strain evidence="3">CBS 135680</strain>
    </source>
</reference>
<organism evidence="2 3">
    <name type="scientific">Aspergillus ruber (strain CBS 135680)</name>
    <dbReference type="NCBI Taxonomy" id="1388766"/>
    <lineage>
        <taxon>Eukaryota</taxon>
        <taxon>Fungi</taxon>
        <taxon>Dikarya</taxon>
        <taxon>Ascomycota</taxon>
        <taxon>Pezizomycotina</taxon>
        <taxon>Eurotiomycetes</taxon>
        <taxon>Eurotiomycetidae</taxon>
        <taxon>Eurotiales</taxon>
        <taxon>Aspergillaceae</taxon>
        <taxon>Aspergillus</taxon>
        <taxon>Aspergillus subgen. Aspergillus</taxon>
    </lineage>
</organism>
<gene>
    <name evidence="2" type="ORF">EURHEDRAFT_414900</name>
</gene>
<dbReference type="Proteomes" id="UP000019804">
    <property type="component" value="Unassembled WGS sequence"/>
</dbReference>
<feature type="transmembrane region" description="Helical" evidence="1">
    <location>
        <begin position="6"/>
        <end position="25"/>
    </location>
</feature>